<evidence type="ECO:0000313" key="2">
    <source>
        <dbReference type="EMBL" id="KAH3666723.1"/>
    </source>
</evidence>
<feature type="region of interest" description="Disordered" evidence="1">
    <location>
        <begin position="1"/>
        <end position="45"/>
    </location>
</feature>
<reference evidence="2" key="1">
    <citation type="journal article" date="2021" name="Open Biol.">
        <title>Shared evolutionary footprints suggest mitochondrial oxidative damage underlies multiple complex I losses in fungi.</title>
        <authorList>
            <person name="Schikora-Tamarit M.A."/>
            <person name="Marcet-Houben M."/>
            <person name="Nosek J."/>
            <person name="Gabaldon T."/>
        </authorList>
    </citation>
    <scope>NUCLEOTIDE SEQUENCE</scope>
    <source>
        <strain evidence="2">CBS6341</strain>
    </source>
</reference>
<gene>
    <name evidence="2" type="ORF">WICMUC_005540</name>
</gene>
<dbReference type="Proteomes" id="UP000769528">
    <property type="component" value="Unassembled WGS sequence"/>
</dbReference>
<dbReference type="EMBL" id="JAEUBF010001406">
    <property type="protein sequence ID" value="KAH3666723.1"/>
    <property type="molecule type" value="Genomic_DNA"/>
</dbReference>
<protein>
    <submittedName>
        <fullName evidence="2">Uncharacterized protein</fullName>
    </submittedName>
</protein>
<evidence type="ECO:0000313" key="3">
    <source>
        <dbReference type="Proteomes" id="UP000769528"/>
    </source>
</evidence>
<proteinExistence type="predicted"/>
<name>A0A9P8T583_9ASCO</name>
<keyword evidence="3" id="KW-1185">Reference proteome</keyword>
<accession>A0A9P8T583</accession>
<dbReference type="AlphaFoldDB" id="A0A9P8T583"/>
<comment type="caution">
    <text evidence="2">The sequence shown here is derived from an EMBL/GenBank/DDBJ whole genome shotgun (WGS) entry which is preliminary data.</text>
</comment>
<organism evidence="2 3">
    <name type="scientific">Wickerhamomyces mucosus</name>
    <dbReference type="NCBI Taxonomy" id="1378264"/>
    <lineage>
        <taxon>Eukaryota</taxon>
        <taxon>Fungi</taxon>
        <taxon>Dikarya</taxon>
        <taxon>Ascomycota</taxon>
        <taxon>Saccharomycotina</taxon>
        <taxon>Saccharomycetes</taxon>
        <taxon>Phaffomycetales</taxon>
        <taxon>Wickerhamomycetaceae</taxon>
        <taxon>Wickerhamomyces</taxon>
    </lineage>
</organism>
<feature type="compositionally biased region" description="Polar residues" evidence="1">
    <location>
        <begin position="1"/>
        <end position="20"/>
    </location>
</feature>
<evidence type="ECO:0000256" key="1">
    <source>
        <dbReference type="SAM" id="MobiDB-lite"/>
    </source>
</evidence>
<reference evidence="2" key="2">
    <citation type="submission" date="2021-01" db="EMBL/GenBank/DDBJ databases">
        <authorList>
            <person name="Schikora-Tamarit M.A."/>
        </authorList>
    </citation>
    <scope>NUCLEOTIDE SEQUENCE</scope>
    <source>
        <strain evidence="2">CBS6341</strain>
    </source>
</reference>
<sequence length="72" mass="7842">MSHNSSPNQNIGGPSGQIRNIKTLDQLKSNNPNFDKPHAFNPTNQPGIEQIKQEVLKHGPHPIQGPGNQLGK</sequence>